<dbReference type="Pfam" id="PF12840">
    <property type="entry name" value="HTH_20"/>
    <property type="match status" value="1"/>
</dbReference>
<reference evidence="1" key="1">
    <citation type="journal article" date="2014" name="Front. Microbiol.">
        <title>High frequency of phylogenetically diverse reductive dehalogenase-homologous genes in deep subseafloor sedimentary metagenomes.</title>
        <authorList>
            <person name="Kawai M."/>
            <person name="Futagami T."/>
            <person name="Toyoda A."/>
            <person name="Takaki Y."/>
            <person name="Nishi S."/>
            <person name="Hori S."/>
            <person name="Arai W."/>
            <person name="Tsubouchi T."/>
            <person name="Morono Y."/>
            <person name="Uchiyama I."/>
            <person name="Ito T."/>
            <person name="Fujiyama A."/>
            <person name="Inagaki F."/>
            <person name="Takami H."/>
        </authorList>
    </citation>
    <scope>NUCLEOTIDE SEQUENCE</scope>
    <source>
        <strain evidence="1">Expedition CK06-06</strain>
    </source>
</reference>
<accession>X1R005</accession>
<dbReference type="EMBL" id="BARV01041238">
    <property type="protein sequence ID" value="GAI48874.1"/>
    <property type="molecule type" value="Genomic_DNA"/>
</dbReference>
<evidence type="ECO:0000313" key="1">
    <source>
        <dbReference type="EMBL" id="GAI48874.1"/>
    </source>
</evidence>
<dbReference type="Gene3D" id="1.10.10.10">
    <property type="entry name" value="Winged helix-like DNA-binding domain superfamily/Winged helix DNA-binding domain"/>
    <property type="match status" value="1"/>
</dbReference>
<gene>
    <name evidence="1" type="ORF">S06H3_62509</name>
</gene>
<dbReference type="InterPro" id="IPR036388">
    <property type="entry name" value="WH-like_DNA-bd_sf"/>
</dbReference>
<protein>
    <recommendedName>
        <fullName evidence="2">HTH arsR-type domain-containing protein</fullName>
    </recommendedName>
</protein>
<dbReference type="AlphaFoldDB" id="X1R005"/>
<feature type="non-terminal residue" evidence="1">
    <location>
        <position position="132"/>
    </location>
</feature>
<dbReference type="InterPro" id="IPR011991">
    <property type="entry name" value="ArsR-like_HTH"/>
</dbReference>
<dbReference type="SUPFAM" id="SSF46785">
    <property type="entry name" value="Winged helix' DNA-binding domain"/>
    <property type="match status" value="1"/>
</dbReference>
<dbReference type="CDD" id="cd00090">
    <property type="entry name" value="HTH_ARSR"/>
    <property type="match status" value="1"/>
</dbReference>
<evidence type="ECO:0008006" key="2">
    <source>
        <dbReference type="Google" id="ProtNLM"/>
    </source>
</evidence>
<proteinExistence type="predicted"/>
<sequence>MVEKIDITDERERSKEVAEIISNKTCRKIIGYLEKKETSETEIAQALNLPISTVHYNIQKLLKNGFIKVKDFYWSPKGNKVNVYTASNKVFVFTPKKTEFFENKLRVILPLIPVMLLLSQLLACLQKACKCT</sequence>
<organism evidence="1">
    <name type="scientific">marine sediment metagenome</name>
    <dbReference type="NCBI Taxonomy" id="412755"/>
    <lineage>
        <taxon>unclassified sequences</taxon>
        <taxon>metagenomes</taxon>
        <taxon>ecological metagenomes</taxon>
    </lineage>
</organism>
<name>X1R005_9ZZZZ</name>
<dbReference type="InterPro" id="IPR036390">
    <property type="entry name" value="WH_DNA-bd_sf"/>
</dbReference>
<comment type="caution">
    <text evidence="1">The sequence shown here is derived from an EMBL/GenBank/DDBJ whole genome shotgun (WGS) entry which is preliminary data.</text>
</comment>